<dbReference type="RefSeq" id="WP_103701961.1">
    <property type="nucleotide sequence ID" value="NZ_PQGA01000001.1"/>
</dbReference>
<dbReference type="Proteomes" id="UP000237381">
    <property type="component" value="Unassembled WGS sequence"/>
</dbReference>
<gene>
    <name evidence="2" type="ORF">B0G62_101373</name>
</gene>
<reference evidence="2 3" key="1">
    <citation type="submission" date="2018-01" db="EMBL/GenBank/DDBJ databases">
        <title>Genomic Encyclopedia of Type Strains, Phase III (KMG-III): the genomes of soil and plant-associated and newly described type strains.</title>
        <authorList>
            <person name="Whitman W."/>
        </authorList>
    </citation>
    <scope>NUCLEOTIDE SEQUENCE [LARGE SCALE GENOMIC DNA]</scope>
    <source>
        <strain evidence="2 3">JCM 18070</strain>
    </source>
</reference>
<dbReference type="OrthoDB" id="8964768at2"/>
<name>A0A2S4MNP7_9BURK</name>
<dbReference type="Pfam" id="PF18057">
    <property type="entry name" value="DUF5594"/>
    <property type="match status" value="1"/>
</dbReference>
<dbReference type="InterPro" id="IPR040953">
    <property type="entry name" value="DUF5594"/>
</dbReference>
<protein>
    <recommendedName>
        <fullName evidence="1">DUF5594 domain-containing protein</fullName>
    </recommendedName>
</protein>
<comment type="caution">
    <text evidence="2">The sequence shown here is derived from an EMBL/GenBank/DDBJ whole genome shotgun (WGS) entry which is preliminary data.</text>
</comment>
<accession>A0A2S4MNP7</accession>
<dbReference type="AlphaFoldDB" id="A0A2S4MNP7"/>
<keyword evidence="3" id="KW-1185">Reference proteome</keyword>
<dbReference type="EMBL" id="PQGA01000001">
    <property type="protein sequence ID" value="POR55977.1"/>
    <property type="molecule type" value="Genomic_DNA"/>
</dbReference>
<proteinExistence type="predicted"/>
<sequence>MSNEALHRFEEAFAPRIAAKLAGHFGPTVQVDVVPHAGHGHPTRVRLRGEPGEARHPYAYALNVSLTWDIDEIERLMEPGGEARFAHYLEATVRKMASWETARPVDFATRTQGEPEILIGGLDFEG</sequence>
<evidence type="ECO:0000313" key="2">
    <source>
        <dbReference type="EMBL" id="POR55977.1"/>
    </source>
</evidence>
<evidence type="ECO:0000259" key="1">
    <source>
        <dbReference type="Pfam" id="PF18057"/>
    </source>
</evidence>
<evidence type="ECO:0000313" key="3">
    <source>
        <dbReference type="Proteomes" id="UP000237381"/>
    </source>
</evidence>
<feature type="domain" description="DUF5594" evidence="1">
    <location>
        <begin position="1"/>
        <end position="125"/>
    </location>
</feature>
<organism evidence="2 3">
    <name type="scientific">Paraburkholderia eburnea</name>
    <dbReference type="NCBI Taxonomy" id="1189126"/>
    <lineage>
        <taxon>Bacteria</taxon>
        <taxon>Pseudomonadati</taxon>
        <taxon>Pseudomonadota</taxon>
        <taxon>Betaproteobacteria</taxon>
        <taxon>Burkholderiales</taxon>
        <taxon>Burkholderiaceae</taxon>
        <taxon>Paraburkholderia</taxon>
    </lineage>
</organism>